<accession>A0ABD3X7Q4</accession>
<dbReference type="EMBL" id="JBJQND010000004">
    <property type="protein sequence ID" value="KAL3880930.1"/>
    <property type="molecule type" value="Genomic_DNA"/>
</dbReference>
<evidence type="ECO:0000313" key="3">
    <source>
        <dbReference type="Proteomes" id="UP001634394"/>
    </source>
</evidence>
<feature type="region of interest" description="Disordered" evidence="1">
    <location>
        <begin position="49"/>
        <end position="100"/>
    </location>
</feature>
<feature type="compositionally biased region" description="Basic and acidic residues" evidence="1">
    <location>
        <begin position="60"/>
        <end position="75"/>
    </location>
</feature>
<protein>
    <submittedName>
        <fullName evidence="2">Uncharacterized protein</fullName>
    </submittedName>
</protein>
<evidence type="ECO:0000256" key="1">
    <source>
        <dbReference type="SAM" id="MobiDB-lite"/>
    </source>
</evidence>
<dbReference type="Proteomes" id="UP001634394">
    <property type="component" value="Unassembled WGS sequence"/>
</dbReference>
<keyword evidence="3" id="KW-1185">Reference proteome</keyword>
<comment type="caution">
    <text evidence="2">The sequence shown here is derived from an EMBL/GenBank/DDBJ whole genome shotgun (WGS) entry which is preliminary data.</text>
</comment>
<proteinExistence type="predicted"/>
<name>A0ABD3X7Q4_SINWO</name>
<organism evidence="2 3">
    <name type="scientific">Sinanodonta woodiana</name>
    <name type="common">Chinese pond mussel</name>
    <name type="synonym">Anodonta woodiana</name>
    <dbReference type="NCBI Taxonomy" id="1069815"/>
    <lineage>
        <taxon>Eukaryota</taxon>
        <taxon>Metazoa</taxon>
        <taxon>Spiralia</taxon>
        <taxon>Lophotrochozoa</taxon>
        <taxon>Mollusca</taxon>
        <taxon>Bivalvia</taxon>
        <taxon>Autobranchia</taxon>
        <taxon>Heteroconchia</taxon>
        <taxon>Palaeoheterodonta</taxon>
        <taxon>Unionida</taxon>
        <taxon>Unionoidea</taxon>
        <taxon>Unionidae</taxon>
        <taxon>Unioninae</taxon>
        <taxon>Sinanodonta</taxon>
    </lineage>
</organism>
<gene>
    <name evidence="2" type="ORF">ACJMK2_033132</name>
</gene>
<dbReference type="AlphaFoldDB" id="A0ABD3X7Q4"/>
<reference evidence="2 3" key="1">
    <citation type="submission" date="2024-11" db="EMBL/GenBank/DDBJ databases">
        <title>Chromosome-level genome assembly of the freshwater bivalve Anodonta woodiana.</title>
        <authorList>
            <person name="Chen X."/>
        </authorList>
    </citation>
    <scope>NUCLEOTIDE SEQUENCE [LARGE SCALE GENOMIC DNA]</scope>
    <source>
        <strain evidence="2">MN2024</strain>
        <tissue evidence="2">Gills</tissue>
    </source>
</reference>
<feature type="compositionally biased region" description="Low complexity" evidence="1">
    <location>
        <begin position="82"/>
        <end position="92"/>
    </location>
</feature>
<sequence length="133" mass="15393">MSTLKLGEKQATMPVGPLRDHVRRQSTWIRREHQLKNWRKVSLNQAEQMDKKNGYSKFNLTDRKSDITRSGRLSDETMQTNSTGSSSEPSPSQYLNYDDTERRNTIEKCLKWMEALPNKFSGMHVLAVQTTDS</sequence>
<evidence type="ECO:0000313" key="2">
    <source>
        <dbReference type="EMBL" id="KAL3880930.1"/>
    </source>
</evidence>